<keyword evidence="8" id="KW-1185">Reference proteome</keyword>
<name>A0A8C0UK70_CYACU</name>
<dbReference type="PANTHER" id="PTHR11721:SF3">
    <property type="entry name" value="LARGE RIBOSOMAL SUBUNIT PROTEIN UL15"/>
    <property type="match status" value="1"/>
</dbReference>
<dbReference type="GO" id="GO:0022625">
    <property type="term" value="C:cytosolic large ribosomal subunit"/>
    <property type="evidence" value="ECO:0007669"/>
    <property type="project" value="TreeGrafter"/>
</dbReference>
<protein>
    <recommendedName>
        <fullName evidence="4">Large ribosomal subunit protein uL15</fullName>
    </recommendedName>
    <alternativeName>
        <fullName evidence="5">60S ribosomal protein L27a</fullName>
    </alternativeName>
</protein>
<evidence type="ECO:0000256" key="4">
    <source>
        <dbReference type="ARBA" id="ARBA00035200"/>
    </source>
</evidence>
<organism evidence="7 8">
    <name type="scientific">Cyanistes caeruleus</name>
    <name type="common">Eurasian blue tit</name>
    <name type="synonym">Parus caeruleus</name>
    <dbReference type="NCBI Taxonomy" id="156563"/>
    <lineage>
        <taxon>Eukaryota</taxon>
        <taxon>Metazoa</taxon>
        <taxon>Chordata</taxon>
        <taxon>Craniata</taxon>
        <taxon>Vertebrata</taxon>
        <taxon>Euteleostomi</taxon>
        <taxon>Archelosauria</taxon>
        <taxon>Archosauria</taxon>
        <taxon>Dinosauria</taxon>
        <taxon>Saurischia</taxon>
        <taxon>Theropoda</taxon>
        <taxon>Coelurosauria</taxon>
        <taxon>Aves</taxon>
        <taxon>Neognathae</taxon>
        <taxon>Neoaves</taxon>
        <taxon>Telluraves</taxon>
        <taxon>Australaves</taxon>
        <taxon>Passeriformes</taxon>
        <taxon>Paridae</taxon>
        <taxon>Cyanistes</taxon>
    </lineage>
</organism>
<feature type="compositionally biased region" description="Basic residues" evidence="6">
    <location>
        <begin position="14"/>
        <end position="27"/>
    </location>
</feature>
<evidence type="ECO:0000256" key="2">
    <source>
        <dbReference type="ARBA" id="ARBA00022980"/>
    </source>
</evidence>
<accession>A0A8C0UK70</accession>
<evidence type="ECO:0000313" key="8">
    <source>
        <dbReference type="Proteomes" id="UP000694410"/>
    </source>
</evidence>
<dbReference type="GO" id="GO:0003735">
    <property type="term" value="F:structural constituent of ribosome"/>
    <property type="evidence" value="ECO:0007669"/>
    <property type="project" value="TreeGrafter"/>
</dbReference>
<evidence type="ECO:0000256" key="5">
    <source>
        <dbReference type="ARBA" id="ARBA00035527"/>
    </source>
</evidence>
<dbReference type="SUPFAM" id="SSF52080">
    <property type="entry name" value="Ribosomal proteins L15p and L18e"/>
    <property type="match status" value="1"/>
</dbReference>
<dbReference type="Ensembl" id="ENSCCET00000013584.1">
    <property type="protein sequence ID" value="ENSCCEP00000008532.1"/>
    <property type="gene ID" value="ENSCCEG00000008791.1"/>
</dbReference>
<dbReference type="Proteomes" id="UP000694410">
    <property type="component" value="Unplaced"/>
</dbReference>
<evidence type="ECO:0000313" key="7">
    <source>
        <dbReference type="Ensembl" id="ENSCCEP00000008532.1"/>
    </source>
</evidence>
<proteinExistence type="inferred from homology"/>
<sequence length="78" mass="9250">MPSRPRDTQNLKWHISHSHTHRKHPRGRGNAGGMQHHRMNFHKHHFGYFRKVGMAHCHLKTNQKFCATVNLETVDTFK</sequence>
<keyword evidence="2" id="KW-0689">Ribosomal protein</keyword>
<evidence type="ECO:0000256" key="3">
    <source>
        <dbReference type="ARBA" id="ARBA00023274"/>
    </source>
</evidence>
<evidence type="ECO:0000256" key="6">
    <source>
        <dbReference type="SAM" id="MobiDB-lite"/>
    </source>
</evidence>
<evidence type="ECO:0000256" key="1">
    <source>
        <dbReference type="ARBA" id="ARBA00007320"/>
    </source>
</evidence>
<reference evidence="7" key="1">
    <citation type="submission" date="2025-08" db="UniProtKB">
        <authorList>
            <consortium name="Ensembl"/>
        </authorList>
    </citation>
    <scope>IDENTIFICATION</scope>
</reference>
<dbReference type="PANTHER" id="PTHR11721">
    <property type="entry name" value="60S RIBOSOMAL PROTEIN L27A"/>
    <property type="match status" value="1"/>
</dbReference>
<comment type="similarity">
    <text evidence="1">Belongs to the universal ribosomal protein uL15 family.</text>
</comment>
<feature type="region of interest" description="Disordered" evidence="6">
    <location>
        <begin position="1"/>
        <end position="36"/>
    </location>
</feature>
<keyword evidence="3" id="KW-0687">Ribonucleoprotein</keyword>
<dbReference type="InterPro" id="IPR036227">
    <property type="entry name" value="Ribosomal_uL15/eL18_sf"/>
</dbReference>
<reference evidence="7" key="2">
    <citation type="submission" date="2025-09" db="UniProtKB">
        <authorList>
            <consortium name="Ensembl"/>
        </authorList>
    </citation>
    <scope>IDENTIFICATION</scope>
</reference>
<dbReference type="AlphaFoldDB" id="A0A8C0UK70"/>